<evidence type="ECO:0000256" key="1">
    <source>
        <dbReference type="SAM" id="Phobius"/>
    </source>
</evidence>
<dbReference type="AlphaFoldDB" id="A0A017T743"/>
<sequence>MEFLQPFEAGRVLSRAPAVLRQNLGAFSLMALVAYLPQALLSYVLHTVKASEGQPFEAFSENLPKILGAAMLGAVLTPLAVAMVTHGVLQQLRGRSTTFAEYAPRSSTMTCGWPRKA</sequence>
<feature type="transmembrane region" description="Helical" evidence="1">
    <location>
        <begin position="24"/>
        <end position="46"/>
    </location>
</feature>
<keyword evidence="1" id="KW-1133">Transmembrane helix</keyword>
<dbReference type="RefSeq" id="WP_156040989.1">
    <property type="nucleotide sequence ID" value="NZ_ASRX01000031.1"/>
</dbReference>
<dbReference type="Proteomes" id="UP000019678">
    <property type="component" value="Unassembled WGS sequence"/>
</dbReference>
<keyword evidence="3" id="KW-1185">Reference proteome</keyword>
<reference evidence="2 3" key="1">
    <citation type="submission" date="2013-05" db="EMBL/GenBank/DDBJ databases">
        <title>Genome assembly of Chondromyces apiculatus DSM 436.</title>
        <authorList>
            <person name="Sharma G."/>
            <person name="Khatri I."/>
            <person name="Kaur C."/>
            <person name="Mayilraj S."/>
            <person name="Subramanian S."/>
        </authorList>
    </citation>
    <scope>NUCLEOTIDE SEQUENCE [LARGE SCALE GENOMIC DNA]</scope>
    <source>
        <strain evidence="2 3">DSM 436</strain>
    </source>
</reference>
<dbReference type="EMBL" id="ASRX01000031">
    <property type="protein sequence ID" value="EYF04610.1"/>
    <property type="molecule type" value="Genomic_DNA"/>
</dbReference>
<feature type="transmembrane region" description="Helical" evidence="1">
    <location>
        <begin position="66"/>
        <end position="89"/>
    </location>
</feature>
<proteinExistence type="predicted"/>
<name>A0A017T743_9BACT</name>
<organism evidence="2 3">
    <name type="scientific">Chondromyces apiculatus DSM 436</name>
    <dbReference type="NCBI Taxonomy" id="1192034"/>
    <lineage>
        <taxon>Bacteria</taxon>
        <taxon>Pseudomonadati</taxon>
        <taxon>Myxococcota</taxon>
        <taxon>Polyangia</taxon>
        <taxon>Polyangiales</taxon>
        <taxon>Polyangiaceae</taxon>
        <taxon>Chondromyces</taxon>
    </lineage>
</organism>
<evidence type="ECO:0000313" key="2">
    <source>
        <dbReference type="EMBL" id="EYF04610.1"/>
    </source>
</evidence>
<evidence type="ECO:0000313" key="3">
    <source>
        <dbReference type="Proteomes" id="UP000019678"/>
    </source>
</evidence>
<protein>
    <submittedName>
        <fullName evidence="2">Uncharacterized protein</fullName>
    </submittedName>
</protein>
<keyword evidence="1" id="KW-0812">Transmembrane</keyword>
<comment type="caution">
    <text evidence="2">The sequence shown here is derived from an EMBL/GenBank/DDBJ whole genome shotgun (WGS) entry which is preliminary data.</text>
</comment>
<keyword evidence="1" id="KW-0472">Membrane</keyword>
<gene>
    <name evidence="2" type="ORF">CAP_4286</name>
</gene>
<accession>A0A017T743</accession>
<dbReference type="STRING" id="1192034.CAP_4286"/>